<reference evidence="3 6" key="1">
    <citation type="submission" date="2009-10" db="EMBL/GenBank/DDBJ databases">
        <title>Complete sequence of Fibrobacter succinogenes subsp. succinogenes S85.</title>
        <authorList>
            <consortium name="US DOE Joint Genome Institute"/>
            <person name="Lucas S."/>
            <person name="Copeland A."/>
            <person name="Lapidus A."/>
            <person name="Glavina del Rio T."/>
            <person name="Tice H."/>
            <person name="Bruce D."/>
            <person name="Goodwin L."/>
            <person name="Pitluck S."/>
            <person name="Chertkov O."/>
            <person name="Detter J.C."/>
            <person name="Han C."/>
            <person name="Tapia R."/>
            <person name="Larimer F."/>
            <person name="Land M."/>
            <person name="Hauser L."/>
            <person name="Kyrpides N."/>
            <person name="Mikhailova N."/>
            <person name="Weimer P.J."/>
            <person name="Stevenson D.M."/>
            <person name="Boyum J."/>
            <person name="Brumm P.I."/>
            <person name="Mead D."/>
        </authorList>
    </citation>
    <scope>NUCLEOTIDE SEQUENCE [LARGE SCALE GENOMIC DNA]</scope>
    <source>
        <strain evidence="6">ATCC 19169 / S85</strain>
        <strain evidence="3">S85</strain>
    </source>
</reference>
<organism evidence="4 5">
    <name type="scientific">Fibrobacter succinogenes (strain ATCC 19169 / S85)</name>
    <dbReference type="NCBI Taxonomy" id="59374"/>
    <lineage>
        <taxon>Bacteria</taxon>
        <taxon>Pseudomonadati</taxon>
        <taxon>Fibrobacterota</taxon>
        <taxon>Fibrobacteria</taxon>
        <taxon>Fibrobacterales</taxon>
        <taxon>Fibrobacteraceae</taxon>
        <taxon>Fibrobacter</taxon>
    </lineage>
</organism>
<evidence type="ECO:0000313" key="5">
    <source>
        <dbReference type="Proteomes" id="UP000000517"/>
    </source>
</evidence>
<feature type="transmembrane region" description="Helical" evidence="1">
    <location>
        <begin position="180"/>
        <end position="198"/>
    </location>
</feature>
<dbReference type="InterPro" id="IPR052734">
    <property type="entry name" value="Nod_factor_acetyltransferase"/>
</dbReference>
<dbReference type="OrthoDB" id="6623990at2"/>
<protein>
    <submittedName>
        <fullName evidence="3">Acyltransferase 3</fullName>
    </submittedName>
    <submittedName>
        <fullName evidence="4">Acyltransferase family protein</fullName>
    </submittedName>
</protein>
<dbReference type="EMBL" id="CP002158">
    <property type="protein sequence ID" value="ADL26746.1"/>
    <property type="molecule type" value="Genomic_DNA"/>
</dbReference>
<gene>
    <name evidence="3" type="ordered locus">Fisuc_0748</name>
    <name evidence="4" type="ordered locus">FSU_1186</name>
</gene>
<evidence type="ECO:0000313" key="4">
    <source>
        <dbReference type="EMBL" id="ADL26746.1"/>
    </source>
</evidence>
<dbReference type="KEGG" id="fsc:FSU_1186"/>
<sequence>MELRESRITKRIAWIDICKALAISLVALGHMQSIYLVNETIFAFAMPAFFFLSGYTFERSANAPFLELLRKKFCSLVIPYFGFSAILFAFWFLVRRNFGLSYETHATVTDVLMQILCGTNSTFFVTPLWFLTCLFVVEILFWCLLRIRKKFLRVTIIALLFIPGLIYWTYMDMLQLPHVFWNLDQACFFLSCLAIGFVSSKKNLAEKLLYSLKCNLFVILTSVLVFSLALMARERTTSLLTFVAMQAMMTFSSLLAFVAICKSIRERAVLNFIGQNTITILALHIMVQSILRGVLFKVFHVAPEWIESSLLVSVVLTIVTIAALVPVILLINRFTPWLAGKRLSALK</sequence>
<feature type="transmembrane region" description="Helical" evidence="1">
    <location>
        <begin position="73"/>
        <end position="94"/>
    </location>
</feature>
<dbReference type="HOGENOM" id="CLU_023915_4_1_0"/>
<dbReference type="AlphaFoldDB" id="C9RMY0"/>
<dbReference type="PANTHER" id="PTHR37312:SF1">
    <property type="entry name" value="MEMBRANE-BOUND ACYLTRANSFERASE YKRP-RELATED"/>
    <property type="match status" value="1"/>
</dbReference>
<feature type="transmembrane region" description="Helical" evidence="1">
    <location>
        <begin position="12"/>
        <end position="28"/>
    </location>
</feature>
<dbReference type="Proteomes" id="UP000001497">
    <property type="component" value="Chromosome"/>
</dbReference>
<dbReference type="STRING" id="59374.FSU_1186"/>
<dbReference type="EMBL" id="CP001792">
    <property type="protein sequence ID" value="ACX74358.1"/>
    <property type="molecule type" value="Genomic_DNA"/>
</dbReference>
<dbReference type="PANTHER" id="PTHR37312">
    <property type="entry name" value="MEMBRANE-BOUND ACYLTRANSFERASE YKRP-RELATED"/>
    <property type="match status" value="1"/>
</dbReference>
<evidence type="ECO:0000313" key="3">
    <source>
        <dbReference type="EMBL" id="ACX74358.1"/>
    </source>
</evidence>
<dbReference type="Proteomes" id="UP000000517">
    <property type="component" value="Chromosome"/>
</dbReference>
<dbReference type="eggNOG" id="COG3594">
    <property type="taxonomic scope" value="Bacteria"/>
</dbReference>
<feature type="transmembrane region" description="Helical" evidence="1">
    <location>
        <begin position="151"/>
        <end position="168"/>
    </location>
</feature>
<dbReference type="GO" id="GO:0016747">
    <property type="term" value="F:acyltransferase activity, transferring groups other than amino-acyl groups"/>
    <property type="evidence" value="ECO:0007669"/>
    <property type="project" value="InterPro"/>
</dbReference>
<feature type="transmembrane region" description="Helical" evidence="1">
    <location>
        <begin position="238"/>
        <end position="261"/>
    </location>
</feature>
<evidence type="ECO:0000256" key="1">
    <source>
        <dbReference type="SAM" id="Phobius"/>
    </source>
</evidence>
<dbReference type="InterPro" id="IPR002656">
    <property type="entry name" value="Acyl_transf_3_dom"/>
</dbReference>
<feature type="transmembrane region" description="Helical" evidence="1">
    <location>
        <begin position="310"/>
        <end position="332"/>
    </location>
</feature>
<proteinExistence type="predicted"/>
<accession>C9RMY0</accession>
<keyword evidence="4" id="KW-0012">Acyltransferase</keyword>
<keyword evidence="1" id="KW-0812">Transmembrane</keyword>
<keyword evidence="1" id="KW-1133">Transmembrane helix</keyword>
<feature type="transmembrane region" description="Helical" evidence="1">
    <location>
        <begin position="268"/>
        <end position="290"/>
    </location>
</feature>
<evidence type="ECO:0000259" key="2">
    <source>
        <dbReference type="Pfam" id="PF01757"/>
    </source>
</evidence>
<feature type="transmembrane region" description="Helical" evidence="1">
    <location>
        <begin position="123"/>
        <end position="144"/>
    </location>
</feature>
<dbReference type="PATRIC" id="fig|59374.8.peg.1147"/>
<dbReference type="KEGG" id="fsu:Fisuc_0748"/>
<feature type="domain" description="Acyltransferase 3" evidence="2">
    <location>
        <begin position="12"/>
        <end position="323"/>
    </location>
</feature>
<keyword evidence="4" id="KW-0808">Transferase</keyword>
<reference evidence="4" key="3">
    <citation type="submission" date="2010-08" db="EMBL/GenBank/DDBJ databases">
        <authorList>
            <person name="Durkin A.S."/>
            <person name="Nelson K.E."/>
            <person name="Morrison M."/>
            <person name="Forsberg C.W."/>
            <person name="Wilson D.B."/>
            <person name="Russell J.B."/>
            <person name="Cann I.K.O."/>
            <person name="Mackie R.I."/>
            <person name="White B.A."/>
        </authorList>
    </citation>
    <scope>NUCLEOTIDE SEQUENCE</scope>
    <source>
        <strain evidence="4">S85</strain>
    </source>
</reference>
<keyword evidence="1" id="KW-0472">Membrane</keyword>
<reference evidence="5" key="2">
    <citation type="submission" date="2010-08" db="EMBL/GenBank/DDBJ databases">
        <title>Complete sequence of Fibrobacter succinogenes subsp. succinogenes S85.</title>
        <authorList>
            <person name="Durkin A.S."/>
            <person name="Nelson K.E."/>
            <person name="Morrison M."/>
            <person name="Forsberg C.W."/>
            <person name="Wilson D.B."/>
            <person name="Russell J.B."/>
            <person name="Cann I.K.O."/>
            <person name="Mackie R.I."/>
            <person name="White B.A."/>
        </authorList>
    </citation>
    <scope>NUCLEOTIDE SEQUENCE [LARGE SCALE GENOMIC DNA]</scope>
    <source>
        <strain evidence="5">ATCC 19169 / S85</strain>
    </source>
</reference>
<evidence type="ECO:0000313" key="6">
    <source>
        <dbReference type="Proteomes" id="UP000001497"/>
    </source>
</evidence>
<name>C9RMY0_FIBSS</name>
<dbReference type="RefSeq" id="WP_014545515.1">
    <property type="nucleotide sequence ID" value="NC_013410.1"/>
</dbReference>
<keyword evidence="6" id="KW-1185">Reference proteome</keyword>
<feature type="transmembrane region" description="Helical" evidence="1">
    <location>
        <begin position="34"/>
        <end position="52"/>
    </location>
</feature>
<dbReference type="Pfam" id="PF01757">
    <property type="entry name" value="Acyl_transf_3"/>
    <property type="match status" value="1"/>
</dbReference>
<feature type="transmembrane region" description="Helical" evidence="1">
    <location>
        <begin position="210"/>
        <end position="232"/>
    </location>
</feature>